<gene>
    <name evidence="1" type="ORF">V4C55_42820</name>
</gene>
<accession>A0ABU9QSG5</accession>
<evidence type="ECO:0000313" key="2">
    <source>
        <dbReference type="Proteomes" id="UP001494588"/>
    </source>
</evidence>
<evidence type="ECO:0000313" key="1">
    <source>
        <dbReference type="EMBL" id="MEM5292396.1"/>
    </source>
</evidence>
<organism evidence="1 2">
    <name type="scientific">Paraburkholderia sabiae</name>
    <dbReference type="NCBI Taxonomy" id="273251"/>
    <lineage>
        <taxon>Bacteria</taxon>
        <taxon>Pseudomonadati</taxon>
        <taxon>Pseudomonadota</taxon>
        <taxon>Betaproteobacteria</taxon>
        <taxon>Burkholderiales</taxon>
        <taxon>Burkholderiaceae</taxon>
        <taxon>Paraburkholderia</taxon>
    </lineage>
</organism>
<protein>
    <submittedName>
        <fullName evidence="1">Uncharacterized protein</fullName>
    </submittedName>
</protein>
<reference evidence="1 2" key="1">
    <citation type="submission" date="2024-01" db="EMBL/GenBank/DDBJ databases">
        <title>The diversity of rhizobia nodulating Mimosa spp. in eleven states of Brazil covering several biomes is determined by host plant, location, and edaphic factors.</title>
        <authorList>
            <person name="Rouws L."/>
            <person name="Barauna A."/>
            <person name="Beukes C."/>
            <person name="De Faria S.M."/>
            <person name="Gross E."/>
            <person name="Dos Reis Junior F.B."/>
            <person name="Simon M."/>
            <person name="Maluk M."/>
            <person name="Odee D.W."/>
            <person name="Kenicer G."/>
            <person name="Young J.P.W."/>
            <person name="Reis V.M."/>
            <person name="Zilli J."/>
            <person name="James E.K."/>
        </authorList>
    </citation>
    <scope>NUCLEOTIDE SEQUENCE [LARGE SCALE GENOMIC DNA]</scope>
    <source>
        <strain evidence="1 2">JPY77</strain>
    </source>
</reference>
<dbReference type="EMBL" id="JAZHGC010000088">
    <property type="protein sequence ID" value="MEM5292396.1"/>
    <property type="molecule type" value="Genomic_DNA"/>
</dbReference>
<sequence length="91" mass="10046">MSVLSANQRVMRATENQWHKIAALLLMKLPGEKARIRVVMTTAGKRSWNREAGARQFSTAMGELHGFGRTTAEPCDGMHVAFCWATPTEAA</sequence>
<keyword evidence="2" id="KW-1185">Reference proteome</keyword>
<name>A0ABU9QSG5_9BURK</name>
<proteinExistence type="predicted"/>
<comment type="caution">
    <text evidence="1">The sequence shown here is derived from an EMBL/GenBank/DDBJ whole genome shotgun (WGS) entry which is preliminary data.</text>
</comment>
<dbReference type="Proteomes" id="UP001494588">
    <property type="component" value="Unassembled WGS sequence"/>
</dbReference>
<dbReference type="RefSeq" id="WP_201662475.1">
    <property type="nucleotide sequence ID" value="NZ_CAJHCS010000066.1"/>
</dbReference>